<gene>
    <name evidence="1" type="primary">Cnig_chr_I.g736</name>
    <name evidence="1" type="ORF">B9Z55_000736</name>
</gene>
<proteinExistence type="predicted"/>
<evidence type="ECO:0000313" key="2">
    <source>
        <dbReference type="Proteomes" id="UP000230233"/>
    </source>
</evidence>
<sequence length="120" mass="14009">MRKLGVFISVGLAPIGEYAGCASAHVFAYFEKLCNWVRLIFRCTLTIAVRYIDRYRQPPTHTLRQGFDWCDKNDTTFQIKSRAYIVRETDNRVASVEVSIISFIFGVWDKTEEEFLRMVD</sequence>
<accession>A0A2G5VUV0</accession>
<reference evidence="2" key="1">
    <citation type="submission" date="2017-10" db="EMBL/GenBank/DDBJ databases">
        <title>Rapid genome shrinkage in a self-fertile nematode reveals novel sperm competition proteins.</title>
        <authorList>
            <person name="Yin D."/>
            <person name="Schwarz E.M."/>
            <person name="Thomas C.G."/>
            <person name="Felde R.L."/>
            <person name="Korf I.F."/>
            <person name="Cutter A.D."/>
            <person name="Schartner C.M."/>
            <person name="Ralston E.J."/>
            <person name="Meyer B.J."/>
            <person name="Haag E.S."/>
        </authorList>
    </citation>
    <scope>NUCLEOTIDE SEQUENCE [LARGE SCALE GENOMIC DNA]</scope>
    <source>
        <strain evidence="2">JU1422</strain>
    </source>
</reference>
<dbReference type="EMBL" id="PDUG01000001">
    <property type="protein sequence ID" value="PIC55471.1"/>
    <property type="molecule type" value="Genomic_DNA"/>
</dbReference>
<protein>
    <submittedName>
        <fullName evidence="1">Uncharacterized protein</fullName>
    </submittedName>
</protein>
<organism evidence="1 2">
    <name type="scientific">Caenorhabditis nigoni</name>
    <dbReference type="NCBI Taxonomy" id="1611254"/>
    <lineage>
        <taxon>Eukaryota</taxon>
        <taxon>Metazoa</taxon>
        <taxon>Ecdysozoa</taxon>
        <taxon>Nematoda</taxon>
        <taxon>Chromadorea</taxon>
        <taxon>Rhabditida</taxon>
        <taxon>Rhabditina</taxon>
        <taxon>Rhabditomorpha</taxon>
        <taxon>Rhabditoidea</taxon>
        <taxon>Rhabditidae</taxon>
        <taxon>Peloderinae</taxon>
        <taxon>Caenorhabditis</taxon>
    </lineage>
</organism>
<dbReference type="AlphaFoldDB" id="A0A2G5VUV0"/>
<comment type="caution">
    <text evidence="1">The sequence shown here is derived from an EMBL/GenBank/DDBJ whole genome shotgun (WGS) entry which is preliminary data.</text>
</comment>
<dbReference type="Proteomes" id="UP000230233">
    <property type="component" value="Chromosome I"/>
</dbReference>
<evidence type="ECO:0000313" key="1">
    <source>
        <dbReference type="EMBL" id="PIC55471.1"/>
    </source>
</evidence>
<keyword evidence="2" id="KW-1185">Reference proteome</keyword>
<name>A0A2G5VUV0_9PELO</name>